<accession>A0A1I2HLI6</accession>
<sequence length="294" mass="33235">MPCLVSAQMSMKREGDGILITEGDQKVAFYAKEAPAMNLDKGRANYFHPVYLPDGTVITENAPEDHIHHRGIFWAWHQVLIDGTSIGDQWTLSDFIHDVKSVEFFRLPQGMAMMKTIVHWKSPKYAAGARPFVEEKATVSFFEQRRNYRIIQFRIQLRSQVNGLMLGGSDDSKGYGGFSARIDLPDDVRFSSEGKKVEPHKNAVQAGKYMNVSGSMAKNGHHGGVLIYSANSFDTSTQWILRNKESMQNAVWPGREPVALSKVTPLVLKYAVVLYTGRLNEKRVLKDLQKLEWD</sequence>
<evidence type="ECO:0000313" key="1">
    <source>
        <dbReference type="EMBL" id="SFF31185.1"/>
    </source>
</evidence>
<organism evidence="1 2">
    <name type="scientific">Sunxiuqinia elliptica</name>
    <dbReference type="NCBI Taxonomy" id="655355"/>
    <lineage>
        <taxon>Bacteria</taxon>
        <taxon>Pseudomonadati</taxon>
        <taxon>Bacteroidota</taxon>
        <taxon>Bacteroidia</taxon>
        <taxon>Marinilabiliales</taxon>
        <taxon>Prolixibacteraceae</taxon>
        <taxon>Sunxiuqinia</taxon>
    </lineage>
</organism>
<keyword evidence="2" id="KW-1185">Reference proteome</keyword>
<evidence type="ECO:0000313" key="2">
    <source>
        <dbReference type="Proteomes" id="UP000198964"/>
    </source>
</evidence>
<dbReference type="STRING" id="655355.SAMN05216283_104175"/>
<dbReference type="EMBL" id="FONW01000004">
    <property type="protein sequence ID" value="SFF31185.1"/>
    <property type="molecule type" value="Genomic_DNA"/>
</dbReference>
<protein>
    <submittedName>
        <fullName evidence="1">Methane oxygenase PmoA</fullName>
    </submittedName>
</protein>
<dbReference type="InterPro" id="IPR029475">
    <property type="entry name" value="DUF6807"/>
</dbReference>
<dbReference type="Proteomes" id="UP000198964">
    <property type="component" value="Unassembled WGS sequence"/>
</dbReference>
<dbReference type="Pfam" id="PF14100">
    <property type="entry name" value="DUF6807"/>
    <property type="match status" value="1"/>
</dbReference>
<gene>
    <name evidence="1" type="ORF">SAMN05216283_104175</name>
</gene>
<reference evidence="1 2" key="1">
    <citation type="submission" date="2016-10" db="EMBL/GenBank/DDBJ databases">
        <authorList>
            <person name="de Groot N.N."/>
        </authorList>
    </citation>
    <scope>NUCLEOTIDE SEQUENCE [LARGE SCALE GENOMIC DNA]</scope>
    <source>
        <strain evidence="1 2">CGMCC 1.9156</strain>
    </source>
</reference>
<dbReference type="AlphaFoldDB" id="A0A1I2HLI6"/>
<proteinExistence type="predicted"/>
<name>A0A1I2HLI6_9BACT</name>